<protein>
    <submittedName>
        <fullName evidence="1">Uncharacterized protein</fullName>
    </submittedName>
</protein>
<reference evidence="1 3" key="1">
    <citation type="submission" date="2018-06" db="EMBL/GenBank/DDBJ databases">
        <title>Genomic Encyclopedia of Archaeal and Bacterial Type Strains, Phase II (KMG-II): from individual species to whole genera.</title>
        <authorList>
            <person name="Goeker M."/>
        </authorList>
    </citation>
    <scope>NUCLEOTIDE SEQUENCE [LARGE SCALE GENOMIC DNA]</scope>
    <source>
        <strain evidence="1 3">DSM 22686</strain>
    </source>
</reference>
<dbReference type="EMBL" id="VORV01000003">
    <property type="protein sequence ID" value="TXD78898.1"/>
    <property type="molecule type" value="Genomic_DNA"/>
</dbReference>
<dbReference type="RefSeq" id="WP_086498692.1">
    <property type="nucleotide sequence ID" value="NZ_MSSV01000002.1"/>
</dbReference>
<organism evidence="1 3">
    <name type="scientific">Algoriphagus ratkowskyi</name>
    <dbReference type="NCBI Taxonomy" id="57028"/>
    <lineage>
        <taxon>Bacteria</taxon>
        <taxon>Pseudomonadati</taxon>
        <taxon>Bacteroidota</taxon>
        <taxon>Cytophagia</taxon>
        <taxon>Cytophagales</taxon>
        <taxon>Cyclobacteriaceae</taxon>
        <taxon>Algoriphagus</taxon>
    </lineage>
</organism>
<dbReference type="OrthoDB" id="102453at2"/>
<evidence type="ECO:0000313" key="1">
    <source>
        <dbReference type="EMBL" id="PZX57626.1"/>
    </source>
</evidence>
<dbReference type="Proteomes" id="UP000321927">
    <property type="component" value="Unassembled WGS sequence"/>
</dbReference>
<evidence type="ECO:0000313" key="2">
    <source>
        <dbReference type="EMBL" id="TXD78898.1"/>
    </source>
</evidence>
<comment type="caution">
    <text evidence="1">The sequence shown here is derived from an EMBL/GenBank/DDBJ whole genome shotgun (WGS) entry which is preliminary data.</text>
</comment>
<evidence type="ECO:0000313" key="4">
    <source>
        <dbReference type="Proteomes" id="UP000321927"/>
    </source>
</evidence>
<dbReference type="Proteomes" id="UP000249115">
    <property type="component" value="Unassembled WGS sequence"/>
</dbReference>
<name>A0A2W7RER9_9BACT</name>
<dbReference type="EMBL" id="QKZU01000006">
    <property type="protein sequence ID" value="PZX57626.1"/>
    <property type="molecule type" value="Genomic_DNA"/>
</dbReference>
<evidence type="ECO:0000313" key="3">
    <source>
        <dbReference type="Proteomes" id="UP000249115"/>
    </source>
</evidence>
<sequence>MVADNQDFKLTLKAFHSEIINYHKSLKKEQENYQPIPEIRKLDNIIVQRNYLQIKQDVQDIIQAEMGRLLNDQGQKHLLIKKG</sequence>
<gene>
    <name evidence="2" type="ORF">ESW18_05105</name>
    <name evidence="1" type="ORF">LV84_01754</name>
</gene>
<dbReference type="AlphaFoldDB" id="A0A2W7RER9"/>
<keyword evidence="4" id="KW-1185">Reference proteome</keyword>
<reference evidence="2 4" key="2">
    <citation type="submission" date="2019-08" db="EMBL/GenBank/DDBJ databases">
        <title>Genome of Algoriphagus ratkowskyi IC026.</title>
        <authorList>
            <person name="Bowman J.P."/>
        </authorList>
    </citation>
    <scope>NUCLEOTIDE SEQUENCE [LARGE SCALE GENOMIC DNA]</scope>
    <source>
        <strain evidence="2 4">IC026</strain>
    </source>
</reference>
<accession>A0A2W7RER9</accession>
<proteinExistence type="predicted"/>